<dbReference type="Gene3D" id="3.40.1090.10">
    <property type="entry name" value="Cytosolic phospholipase A2 catalytic domain"/>
    <property type="match status" value="1"/>
</dbReference>
<proteinExistence type="predicted"/>
<dbReference type="InterPro" id="IPR045943">
    <property type="entry name" value="DUF6363"/>
</dbReference>
<feature type="short sequence motif" description="GXGXXG" evidence="2">
    <location>
        <begin position="20"/>
        <end position="25"/>
    </location>
</feature>
<dbReference type="CDD" id="cd07208">
    <property type="entry name" value="Pat_hypo_Ecoli_yjju_like"/>
    <property type="match status" value="1"/>
</dbReference>
<dbReference type="Pfam" id="PF01734">
    <property type="entry name" value="Patatin"/>
    <property type="match status" value="1"/>
</dbReference>
<dbReference type="Proteomes" id="UP000232196">
    <property type="component" value="Unassembled WGS sequence"/>
</dbReference>
<evidence type="ECO:0000256" key="1">
    <source>
        <dbReference type="ARBA" id="ARBA00023098"/>
    </source>
</evidence>
<evidence type="ECO:0000313" key="4">
    <source>
        <dbReference type="EMBL" id="PJZ27009.1"/>
    </source>
</evidence>
<keyword evidence="1 2" id="KW-0443">Lipid metabolism</keyword>
<keyword evidence="2" id="KW-0442">Lipid degradation</keyword>
<dbReference type="AlphaFoldDB" id="A0A2M9XH81"/>
<keyword evidence="2" id="KW-0378">Hydrolase</keyword>
<evidence type="ECO:0000313" key="5">
    <source>
        <dbReference type="Proteomes" id="UP000232196"/>
    </source>
</evidence>
<dbReference type="EMBL" id="NPDN01000001">
    <property type="protein sequence ID" value="PJZ27009.1"/>
    <property type="molecule type" value="Genomic_DNA"/>
</dbReference>
<accession>A0A2M9XH81</accession>
<evidence type="ECO:0000259" key="3">
    <source>
        <dbReference type="PROSITE" id="PS51635"/>
    </source>
</evidence>
<dbReference type="GO" id="GO:0016787">
    <property type="term" value="F:hydrolase activity"/>
    <property type="evidence" value="ECO:0007669"/>
    <property type="project" value="UniProtKB-UniRule"/>
</dbReference>
<name>A0A2M9XH81_9LEPT</name>
<dbReference type="PROSITE" id="PS51635">
    <property type="entry name" value="PNPLA"/>
    <property type="match status" value="1"/>
</dbReference>
<dbReference type="InterPro" id="IPR002641">
    <property type="entry name" value="PNPLA_dom"/>
</dbReference>
<keyword evidence="5" id="KW-1185">Reference proteome</keyword>
<feature type="active site" description="Proton acceptor" evidence="2">
    <location>
        <position position="178"/>
    </location>
</feature>
<feature type="domain" description="PNPLA" evidence="3">
    <location>
        <begin position="16"/>
        <end position="191"/>
    </location>
</feature>
<dbReference type="GO" id="GO:0016042">
    <property type="term" value="P:lipid catabolic process"/>
    <property type="evidence" value="ECO:0007669"/>
    <property type="project" value="UniProtKB-UniRule"/>
</dbReference>
<feature type="active site" description="Nucleophile" evidence="2">
    <location>
        <position position="51"/>
    </location>
</feature>
<dbReference type="InterPro" id="IPR016035">
    <property type="entry name" value="Acyl_Trfase/lysoPLipase"/>
</dbReference>
<feature type="short sequence motif" description="DGA/G" evidence="2">
    <location>
        <begin position="178"/>
        <end position="180"/>
    </location>
</feature>
<sequence>MSFLPKFTKKKKGKALIIEGGGMRGSFAGGVLSSMAPTYPPSKFDLIVAVSSGSCSSAYYVTEPNPSAEDIERALDIWRKELAGNHLISFWNLFRGKRILDQDYLIDHIFQEKVPIKAEVLKQKKTVPFYIVVSNFRTLQPEYIRATYQNLFPLLKAATSLPIATKGYGLLENSKYTDGGVLDPIPVEAVLSAGYKDITVILTKPMDFRLAPTSPLLGSLAFPKFPEMGKAFIEQRYHRYNRAMEILNDPPKGIRFEIIAPEKTLPAGRMTTNANLLQENVRLGIELGKKVFPK</sequence>
<evidence type="ECO:0000256" key="2">
    <source>
        <dbReference type="PROSITE-ProRule" id="PRU01161"/>
    </source>
</evidence>
<dbReference type="SUPFAM" id="SSF52151">
    <property type="entry name" value="FabD/lysophospholipase-like"/>
    <property type="match status" value="1"/>
</dbReference>
<comment type="caution">
    <text evidence="2">Lacks conserved residue(s) required for the propagation of feature annotation.</text>
</comment>
<dbReference type="Pfam" id="PF19890">
    <property type="entry name" value="DUF6363"/>
    <property type="match status" value="1"/>
</dbReference>
<comment type="caution">
    <text evidence="4">The sequence shown here is derived from an EMBL/GenBank/DDBJ whole genome shotgun (WGS) entry which is preliminary data.</text>
</comment>
<dbReference type="InterPro" id="IPR037483">
    <property type="entry name" value="YjjU-like"/>
</dbReference>
<reference evidence="4 5" key="1">
    <citation type="submission" date="2017-07" db="EMBL/GenBank/DDBJ databases">
        <title>Leptospira spp. isolated from tropical soils.</title>
        <authorList>
            <person name="Thibeaux R."/>
            <person name="Iraola G."/>
            <person name="Ferres I."/>
            <person name="Bierque E."/>
            <person name="Girault D."/>
            <person name="Soupe-Gilbert M.-E."/>
            <person name="Picardeau M."/>
            <person name="Goarant C."/>
        </authorList>
    </citation>
    <scope>NUCLEOTIDE SEQUENCE [LARGE SCALE GENOMIC DNA]</scope>
    <source>
        <strain evidence="4 5">MCA1-C-A1</strain>
    </source>
</reference>
<dbReference type="RefSeq" id="WP_100704761.1">
    <property type="nucleotide sequence ID" value="NZ_NPDL01000004.1"/>
</dbReference>
<organism evidence="4 5">
    <name type="scientific">Leptospira hartskeerlii</name>
    <dbReference type="NCBI Taxonomy" id="2023177"/>
    <lineage>
        <taxon>Bacteria</taxon>
        <taxon>Pseudomonadati</taxon>
        <taxon>Spirochaetota</taxon>
        <taxon>Spirochaetia</taxon>
        <taxon>Leptospirales</taxon>
        <taxon>Leptospiraceae</taxon>
        <taxon>Leptospira</taxon>
    </lineage>
</organism>
<dbReference type="OrthoDB" id="9802424at2"/>
<gene>
    <name evidence="4" type="ORF">CH357_00080</name>
</gene>
<protein>
    <submittedName>
        <fullName evidence="4">Phospholipase</fullName>
    </submittedName>
</protein>